<keyword evidence="2" id="KW-1185">Reference proteome</keyword>
<sequence>MTIYVEIAFERMMDMIQNDETKYLFYKHENGALTPADHLDLDFSKLRRDQWFASMTVDNLMYDEIKGELS</sequence>
<dbReference type="STRING" id="86666.SAMN04490247_3152"/>
<dbReference type="EMBL" id="FNEV01000015">
    <property type="protein sequence ID" value="SDJ76613.1"/>
    <property type="molecule type" value="Genomic_DNA"/>
</dbReference>
<proteinExistence type="predicted"/>
<protein>
    <submittedName>
        <fullName evidence="1">Uncharacterized protein</fullName>
    </submittedName>
</protein>
<evidence type="ECO:0000313" key="2">
    <source>
        <dbReference type="Proteomes" id="UP000199225"/>
    </source>
</evidence>
<dbReference type="Proteomes" id="UP000199225">
    <property type="component" value="Unassembled WGS sequence"/>
</dbReference>
<accession>A0A1G8WEI5</accession>
<evidence type="ECO:0000313" key="1">
    <source>
        <dbReference type="EMBL" id="SDJ76613.1"/>
    </source>
</evidence>
<name>A0A1G8WEI5_9BACI</name>
<dbReference type="AlphaFoldDB" id="A0A1G8WEI5"/>
<organism evidence="1 2">
    <name type="scientific">Salimicrobium halophilum</name>
    <dbReference type="NCBI Taxonomy" id="86666"/>
    <lineage>
        <taxon>Bacteria</taxon>
        <taxon>Bacillati</taxon>
        <taxon>Bacillota</taxon>
        <taxon>Bacilli</taxon>
        <taxon>Bacillales</taxon>
        <taxon>Bacillaceae</taxon>
        <taxon>Salimicrobium</taxon>
    </lineage>
</organism>
<reference evidence="2" key="1">
    <citation type="submission" date="2016-10" db="EMBL/GenBank/DDBJ databases">
        <authorList>
            <person name="Varghese N."/>
            <person name="Submissions S."/>
        </authorList>
    </citation>
    <scope>NUCLEOTIDE SEQUENCE [LARGE SCALE GENOMIC DNA]</scope>
    <source>
        <strain evidence="2">DSM 4771</strain>
    </source>
</reference>
<gene>
    <name evidence="1" type="ORF">SAMN04490247_3152</name>
</gene>
<dbReference type="RefSeq" id="WP_093194800.1">
    <property type="nucleotide sequence ID" value="NZ_FNEV01000015.1"/>
</dbReference>